<dbReference type="PANTHER" id="PTHR42973:SF13">
    <property type="entry name" value="FAD-BINDING PCMH-TYPE DOMAIN-CONTAINING PROTEIN"/>
    <property type="match status" value="1"/>
</dbReference>
<dbReference type="PROSITE" id="PS51387">
    <property type="entry name" value="FAD_PCMH"/>
    <property type="match status" value="1"/>
</dbReference>
<protein>
    <submittedName>
        <fullName evidence="7">FAD-binding domain-containing protein</fullName>
    </submittedName>
</protein>
<dbReference type="SUPFAM" id="SSF56176">
    <property type="entry name" value="FAD-binding/transporter-associated domain-like"/>
    <property type="match status" value="1"/>
</dbReference>
<keyword evidence="3" id="KW-0274">FAD</keyword>
<dbReference type="PANTHER" id="PTHR42973">
    <property type="entry name" value="BINDING OXIDOREDUCTASE, PUTATIVE (AFU_ORTHOLOGUE AFUA_1G17690)-RELATED"/>
    <property type="match status" value="1"/>
</dbReference>
<dbReference type="Gene3D" id="3.40.462.20">
    <property type="match status" value="1"/>
</dbReference>
<proteinExistence type="inferred from homology"/>
<dbReference type="InParanoid" id="A0A165QVH5"/>
<dbReference type="Gene3D" id="3.30.465.10">
    <property type="match status" value="1"/>
</dbReference>
<dbReference type="Gene3D" id="3.30.43.10">
    <property type="entry name" value="Uridine Diphospho-n-acetylenolpyruvylglucosamine Reductase, domain 2"/>
    <property type="match status" value="1"/>
</dbReference>
<keyword evidence="8" id="KW-1185">Reference proteome</keyword>
<dbReference type="InterPro" id="IPR050416">
    <property type="entry name" value="FAD-linked_Oxidoreductase"/>
</dbReference>
<keyword evidence="4" id="KW-0560">Oxidoreductase</keyword>
<accession>A0A165QVH5</accession>
<dbReference type="Pfam" id="PF01565">
    <property type="entry name" value="FAD_binding_4"/>
    <property type="match status" value="1"/>
</dbReference>
<feature type="chain" id="PRO_5007865339" evidence="5">
    <location>
        <begin position="18"/>
        <end position="494"/>
    </location>
</feature>
<dbReference type="Proteomes" id="UP000077266">
    <property type="component" value="Unassembled WGS sequence"/>
</dbReference>
<evidence type="ECO:0000313" key="7">
    <source>
        <dbReference type="EMBL" id="KZW04131.1"/>
    </source>
</evidence>
<comment type="similarity">
    <text evidence="1">Belongs to the oxygen-dependent FAD-linked oxidoreductase family.</text>
</comment>
<evidence type="ECO:0000313" key="8">
    <source>
        <dbReference type="Proteomes" id="UP000077266"/>
    </source>
</evidence>
<feature type="domain" description="FAD-binding PCMH-type" evidence="6">
    <location>
        <begin position="58"/>
        <end position="228"/>
    </location>
</feature>
<dbReference type="OrthoDB" id="2151789at2759"/>
<dbReference type="InterPro" id="IPR016169">
    <property type="entry name" value="FAD-bd_PCMH_sub2"/>
</dbReference>
<sequence>MILALALLAFAARSAAASANATCNSIATAFAGSSSGAAVYWPGAPEYTLAIEHWLLSSIEQPACVAEPANAKDVGHTLRLVGATRTPFAVKGGGHTSNKGFSSTTAVHISLAKFNYTRLDAASKTAAIGAGTRWSDVYAAMDGTGLNVVGGRNPAVGVAGFTLGGGYSWKSSQFGLAIDNVLSVKIVLPNGVPTVASATENPDLFFALKGGFNNFGIVTEFTFRAVPQDSVWAGRVSYDSAHTPAALAALAHFEQTNTDPRAAVVGGIGSTPSPTTGQLATPTAGLQLFYDGPSPPAGVFQEFLDIPSVSNTWGGPITFLQWTGTDGGVSKLRGVFHAFSTTKHTNDFLTDVTDNVAAVAAELGPKSAVFLSVAIEPFLPSTLLQANASSSAYPPVRSPVLLPSNIFFGYTDATQDDTFRDAIIGLRTRLVESAQEKGLILPASEGGSVYSNYALAGDDTALDFYGAEHLARMRRVREKVDPFNVMRLAGGWKI</sequence>
<dbReference type="EMBL" id="KV425882">
    <property type="protein sequence ID" value="KZW04131.1"/>
    <property type="molecule type" value="Genomic_DNA"/>
</dbReference>
<evidence type="ECO:0000259" key="6">
    <source>
        <dbReference type="PROSITE" id="PS51387"/>
    </source>
</evidence>
<dbReference type="STRING" id="1314781.A0A165QVH5"/>
<dbReference type="GO" id="GO:0016491">
    <property type="term" value="F:oxidoreductase activity"/>
    <property type="evidence" value="ECO:0007669"/>
    <property type="project" value="UniProtKB-KW"/>
</dbReference>
<evidence type="ECO:0000256" key="3">
    <source>
        <dbReference type="ARBA" id="ARBA00022827"/>
    </source>
</evidence>
<dbReference type="GO" id="GO:0071949">
    <property type="term" value="F:FAD binding"/>
    <property type="evidence" value="ECO:0007669"/>
    <property type="project" value="InterPro"/>
</dbReference>
<feature type="signal peptide" evidence="5">
    <location>
        <begin position="1"/>
        <end position="17"/>
    </location>
</feature>
<organism evidence="7 8">
    <name type="scientific">Exidia glandulosa HHB12029</name>
    <dbReference type="NCBI Taxonomy" id="1314781"/>
    <lineage>
        <taxon>Eukaryota</taxon>
        <taxon>Fungi</taxon>
        <taxon>Dikarya</taxon>
        <taxon>Basidiomycota</taxon>
        <taxon>Agaricomycotina</taxon>
        <taxon>Agaricomycetes</taxon>
        <taxon>Auriculariales</taxon>
        <taxon>Exidiaceae</taxon>
        <taxon>Exidia</taxon>
    </lineage>
</organism>
<dbReference type="InterPro" id="IPR016167">
    <property type="entry name" value="FAD-bd_PCMH_sub1"/>
</dbReference>
<dbReference type="InterPro" id="IPR016166">
    <property type="entry name" value="FAD-bd_PCMH"/>
</dbReference>
<dbReference type="AlphaFoldDB" id="A0A165QVH5"/>
<gene>
    <name evidence="7" type="ORF">EXIGLDRAFT_716129</name>
</gene>
<reference evidence="7 8" key="1">
    <citation type="journal article" date="2016" name="Mol. Biol. Evol.">
        <title>Comparative Genomics of Early-Diverging Mushroom-Forming Fungi Provides Insights into the Origins of Lignocellulose Decay Capabilities.</title>
        <authorList>
            <person name="Nagy L.G."/>
            <person name="Riley R."/>
            <person name="Tritt A."/>
            <person name="Adam C."/>
            <person name="Daum C."/>
            <person name="Floudas D."/>
            <person name="Sun H."/>
            <person name="Yadav J.S."/>
            <person name="Pangilinan J."/>
            <person name="Larsson K.H."/>
            <person name="Matsuura K."/>
            <person name="Barry K."/>
            <person name="Labutti K."/>
            <person name="Kuo R."/>
            <person name="Ohm R.A."/>
            <person name="Bhattacharya S.S."/>
            <person name="Shirouzu T."/>
            <person name="Yoshinaga Y."/>
            <person name="Martin F.M."/>
            <person name="Grigoriev I.V."/>
            <person name="Hibbett D.S."/>
        </authorList>
    </citation>
    <scope>NUCLEOTIDE SEQUENCE [LARGE SCALE GENOMIC DNA]</scope>
    <source>
        <strain evidence="7 8">HHB12029</strain>
    </source>
</reference>
<evidence type="ECO:0000256" key="5">
    <source>
        <dbReference type="SAM" id="SignalP"/>
    </source>
</evidence>
<evidence type="ECO:0000256" key="1">
    <source>
        <dbReference type="ARBA" id="ARBA00005466"/>
    </source>
</evidence>
<keyword evidence="5" id="KW-0732">Signal</keyword>
<evidence type="ECO:0000256" key="2">
    <source>
        <dbReference type="ARBA" id="ARBA00022630"/>
    </source>
</evidence>
<dbReference type="InterPro" id="IPR036318">
    <property type="entry name" value="FAD-bd_PCMH-like_sf"/>
</dbReference>
<evidence type="ECO:0000256" key="4">
    <source>
        <dbReference type="ARBA" id="ARBA00023002"/>
    </source>
</evidence>
<dbReference type="InterPro" id="IPR006094">
    <property type="entry name" value="Oxid_FAD_bind_N"/>
</dbReference>
<name>A0A165QVH5_EXIGL</name>
<keyword evidence="2" id="KW-0285">Flavoprotein</keyword>